<dbReference type="SUPFAM" id="SSF63829">
    <property type="entry name" value="Calcium-dependent phosphotriesterase"/>
    <property type="match status" value="1"/>
</dbReference>
<dbReference type="PANTHER" id="PTHR47572:SF5">
    <property type="entry name" value="BLR2277 PROTEIN"/>
    <property type="match status" value="1"/>
</dbReference>
<name>A0ABT0WRS2_9BURK</name>
<dbReference type="InterPro" id="IPR051262">
    <property type="entry name" value="SMP-30/CGR1_Lactonase"/>
</dbReference>
<evidence type="ECO:0000256" key="1">
    <source>
        <dbReference type="SAM" id="MobiDB-lite"/>
    </source>
</evidence>
<dbReference type="InterPro" id="IPR005511">
    <property type="entry name" value="SMP-30"/>
</dbReference>
<dbReference type="Gene3D" id="2.120.10.30">
    <property type="entry name" value="TolB, C-terminal domain"/>
    <property type="match status" value="1"/>
</dbReference>
<feature type="domain" description="SMP-30/Gluconolactonase/LRE-like region" evidence="3">
    <location>
        <begin position="52"/>
        <end position="285"/>
    </location>
</feature>
<dbReference type="Pfam" id="PF08450">
    <property type="entry name" value="SGL"/>
    <property type="match status" value="1"/>
</dbReference>
<feature type="region of interest" description="Disordered" evidence="1">
    <location>
        <begin position="318"/>
        <end position="338"/>
    </location>
</feature>
<feature type="chain" id="PRO_5046427959" evidence="2">
    <location>
        <begin position="28"/>
        <end position="338"/>
    </location>
</feature>
<dbReference type="RefSeq" id="WP_251349931.1">
    <property type="nucleotide sequence ID" value="NZ_JAMQGR010000003.1"/>
</dbReference>
<evidence type="ECO:0000313" key="5">
    <source>
        <dbReference type="Proteomes" id="UP001202243"/>
    </source>
</evidence>
<proteinExistence type="predicted"/>
<keyword evidence="2" id="KW-0732">Signal</keyword>
<keyword evidence="5" id="KW-1185">Reference proteome</keyword>
<organism evidence="4 5">
    <name type="scientific">Janthinobacterium kumbetense</name>
    <dbReference type="NCBI Taxonomy" id="2950280"/>
    <lineage>
        <taxon>Bacteria</taxon>
        <taxon>Pseudomonadati</taxon>
        <taxon>Pseudomonadota</taxon>
        <taxon>Betaproteobacteria</taxon>
        <taxon>Burkholderiales</taxon>
        <taxon>Oxalobacteraceae</taxon>
        <taxon>Janthinobacterium</taxon>
    </lineage>
</organism>
<comment type="caution">
    <text evidence="4">The sequence shown here is derived from an EMBL/GenBank/DDBJ whole genome shotgun (WGS) entry which is preliminary data.</text>
</comment>
<dbReference type="EMBL" id="JAMQGR010000003">
    <property type="protein sequence ID" value="MCM2566444.1"/>
    <property type="molecule type" value="Genomic_DNA"/>
</dbReference>
<evidence type="ECO:0000313" key="4">
    <source>
        <dbReference type="EMBL" id="MCM2566444.1"/>
    </source>
</evidence>
<dbReference type="InterPro" id="IPR013658">
    <property type="entry name" value="SGL"/>
</dbReference>
<sequence length="338" mass="36172">MPHSRYALPSLRTAVLAAALANLSACASPPAHETLFLATTLTPAHSFTKGIEGPAVDADGNIYAVNFARQQTIGKVSPGGMGEVYLTLPGTSIANGIRFGSRGQMYLADYMEHTIYLVDPATRALTIHAREPRMTQPNDIAITADDVLYASDPNWKENTGRVWRIAQDGTVTLALDTMGTANGIEVSPDGKILYVNESVQRNIWMYDIAADGSLSGKRLLIKFDDFGMDGMRVDVDGNLYVTRYGKGSVVKLSPQGRILREISVPGAKPSNITFGGPDGRTAYVTEVVQGRLLQFRVDRPGLEWQRAQQHKVNAANAAAAAAAATTPPPAAAESVSAE</sequence>
<dbReference type="PRINTS" id="PR01790">
    <property type="entry name" value="SMP30FAMILY"/>
</dbReference>
<reference evidence="4 5" key="1">
    <citation type="submission" date="2022-06" db="EMBL/GenBank/DDBJ databases">
        <title>Janthinobacterium kumbetensis sp. nov., isolated from spring water in Turkey.</title>
        <authorList>
            <person name="Inan Bektas K."/>
            <person name="Belduz A.A."/>
            <person name="Canakci S."/>
            <person name="Nalcaoglu A."/>
            <person name="Ceylan E."/>
            <person name="Kati H."/>
        </authorList>
    </citation>
    <scope>NUCLEOTIDE SEQUENCE [LARGE SCALE GENOMIC DNA]</scope>
    <source>
        <strain evidence="4 5">GK</strain>
    </source>
</reference>
<dbReference type="Proteomes" id="UP001202243">
    <property type="component" value="Unassembled WGS sequence"/>
</dbReference>
<protein>
    <submittedName>
        <fullName evidence="4">SMP-30/gluconolactonase/LRE family protein</fullName>
    </submittedName>
</protein>
<accession>A0ABT0WRS2</accession>
<dbReference type="InterPro" id="IPR011042">
    <property type="entry name" value="6-blade_b-propeller_TolB-like"/>
</dbReference>
<gene>
    <name evidence="4" type="ORF">NCG91_12635</name>
</gene>
<dbReference type="PANTHER" id="PTHR47572">
    <property type="entry name" value="LIPOPROTEIN-RELATED"/>
    <property type="match status" value="1"/>
</dbReference>
<feature type="signal peptide" evidence="2">
    <location>
        <begin position="1"/>
        <end position="27"/>
    </location>
</feature>
<evidence type="ECO:0000259" key="3">
    <source>
        <dbReference type="Pfam" id="PF08450"/>
    </source>
</evidence>
<evidence type="ECO:0000256" key="2">
    <source>
        <dbReference type="SAM" id="SignalP"/>
    </source>
</evidence>